<dbReference type="Proteomes" id="UP000294911">
    <property type="component" value="Unassembled WGS sequence"/>
</dbReference>
<comment type="caution">
    <text evidence="3">The sequence shown here is derived from an EMBL/GenBank/DDBJ whole genome shotgun (WGS) entry which is preliminary data.</text>
</comment>
<gene>
    <name evidence="3" type="ORF">EV191_1011407</name>
</gene>
<keyword evidence="4" id="KW-1185">Reference proteome</keyword>
<dbReference type="InterPro" id="IPR036689">
    <property type="entry name" value="ESAT-6-like_sf"/>
</dbReference>
<dbReference type="AlphaFoldDB" id="A0A4R2R3P1"/>
<protein>
    <recommendedName>
        <fullName evidence="2">Outer membrane channel protein CpnT-like N-terminal domain-containing protein</fullName>
    </recommendedName>
</protein>
<proteinExistence type="predicted"/>
<evidence type="ECO:0000259" key="2">
    <source>
        <dbReference type="Pfam" id="PF25547"/>
    </source>
</evidence>
<evidence type="ECO:0000313" key="3">
    <source>
        <dbReference type="EMBL" id="TCP57452.1"/>
    </source>
</evidence>
<accession>A0A4R2R3P1</accession>
<evidence type="ECO:0000313" key="4">
    <source>
        <dbReference type="Proteomes" id="UP000294911"/>
    </source>
</evidence>
<organism evidence="3 4">
    <name type="scientific">Tamaricihabitans halophyticus</name>
    <dbReference type="NCBI Taxonomy" id="1262583"/>
    <lineage>
        <taxon>Bacteria</taxon>
        <taxon>Bacillati</taxon>
        <taxon>Actinomycetota</taxon>
        <taxon>Actinomycetes</taxon>
        <taxon>Pseudonocardiales</taxon>
        <taxon>Pseudonocardiaceae</taxon>
        <taxon>Tamaricihabitans</taxon>
    </lineage>
</organism>
<dbReference type="SUPFAM" id="SSF140453">
    <property type="entry name" value="EsxAB dimer-like"/>
    <property type="match status" value="1"/>
</dbReference>
<feature type="region of interest" description="Disordered" evidence="1">
    <location>
        <begin position="363"/>
        <end position="393"/>
    </location>
</feature>
<dbReference type="EMBL" id="SLXQ01000001">
    <property type="protein sequence ID" value="TCP57452.1"/>
    <property type="molecule type" value="Genomic_DNA"/>
</dbReference>
<sequence length="393" mass="41858">MGENFHAEPEHIAGYGVLVGDVSGQLSTIQTYVGEHASAKSGFDGLIMSALKPLVDTYASETAKRILGHGNNLHDTSEELTRAAWDYSGADKSNYQIFADDGMSNPNVPPRVEGYKDFPGPAPYPPASDPAADLKPPDIAEADIKSMVDEVGGSLKAIDWVVSTVTGWSPVEAITEPISGNWNALTGAGDALKSAGTALEESLDNLTKALSGLDSHWNGGAAQEFNTYITTMVNGAGQEGPLNRLVGGVYGLVAQQIEKAAQYVVSTLKSVVDQIGQRVATSWIPGYGQYKLIQFIKNVVDIFIEAKALVDEVNAMVDQVKGLLEMAQDPVGAIQGKIEEKIKPIEEKIDQYQRGAEVAKDIADVSDTEAWEDTPDSTYSTEPDGADPERAGA</sequence>
<reference evidence="3 4" key="1">
    <citation type="submission" date="2019-03" db="EMBL/GenBank/DDBJ databases">
        <title>Genomic Encyclopedia of Type Strains, Phase IV (KMG-IV): sequencing the most valuable type-strain genomes for metagenomic binning, comparative biology and taxonomic classification.</title>
        <authorList>
            <person name="Goeker M."/>
        </authorList>
    </citation>
    <scope>NUCLEOTIDE SEQUENCE [LARGE SCALE GENOMIC DNA]</scope>
    <source>
        <strain evidence="3 4">DSM 45765</strain>
    </source>
</reference>
<name>A0A4R2R3P1_9PSEU</name>
<dbReference type="Gene3D" id="1.10.287.1060">
    <property type="entry name" value="ESAT-6-like"/>
    <property type="match status" value="1"/>
</dbReference>
<dbReference type="Pfam" id="PF25547">
    <property type="entry name" value="WXG100_2"/>
    <property type="match status" value="1"/>
</dbReference>
<dbReference type="InterPro" id="IPR057746">
    <property type="entry name" value="CpnT-like_N"/>
</dbReference>
<feature type="compositionally biased region" description="Acidic residues" evidence="1">
    <location>
        <begin position="364"/>
        <end position="375"/>
    </location>
</feature>
<dbReference type="RefSeq" id="WP_165912849.1">
    <property type="nucleotide sequence ID" value="NZ_SLXQ01000001.1"/>
</dbReference>
<evidence type="ECO:0000256" key="1">
    <source>
        <dbReference type="SAM" id="MobiDB-lite"/>
    </source>
</evidence>
<feature type="domain" description="Outer membrane channel protein CpnT-like N-terminal" evidence="2">
    <location>
        <begin position="188"/>
        <end position="280"/>
    </location>
</feature>